<keyword evidence="3" id="KW-1185">Reference proteome</keyword>
<dbReference type="InterPro" id="IPR036034">
    <property type="entry name" value="PDZ_sf"/>
</dbReference>
<dbReference type="SUPFAM" id="SSF50156">
    <property type="entry name" value="PDZ domain-like"/>
    <property type="match status" value="1"/>
</dbReference>
<dbReference type="KEGG" id="rba:RB299"/>
<evidence type="ECO:0000313" key="3">
    <source>
        <dbReference type="Proteomes" id="UP000001025"/>
    </source>
</evidence>
<dbReference type="EnsemblBacteria" id="CAD71499">
    <property type="protein sequence ID" value="CAD71499"/>
    <property type="gene ID" value="RB299"/>
</dbReference>
<feature type="domain" description="PDZ" evidence="1">
    <location>
        <begin position="327"/>
        <end position="406"/>
    </location>
</feature>
<organism evidence="2 3">
    <name type="scientific">Rhodopirellula baltica (strain DSM 10527 / NCIMB 13988 / SH1)</name>
    <dbReference type="NCBI Taxonomy" id="243090"/>
    <lineage>
        <taxon>Bacteria</taxon>
        <taxon>Pseudomonadati</taxon>
        <taxon>Planctomycetota</taxon>
        <taxon>Planctomycetia</taxon>
        <taxon>Pirellulales</taxon>
        <taxon>Pirellulaceae</taxon>
        <taxon>Rhodopirellula</taxon>
    </lineage>
</organism>
<reference evidence="2 3" key="1">
    <citation type="journal article" date="2003" name="Proc. Natl. Acad. Sci. U.S.A.">
        <title>Complete genome sequence of the marine planctomycete Pirellula sp. strain 1.</title>
        <authorList>
            <person name="Gloeckner F.O."/>
            <person name="Kube M."/>
            <person name="Bauer M."/>
            <person name="Teeling H."/>
            <person name="Lombardot T."/>
            <person name="Ludwig W."/>
            <person name="Gade D."/>
            <person name="Beck A."/>
            <person name="Borzym K."/>
            <person name="Heitmann K."/>
            <person name="Rabus R."/>
            <person name="Schlesner H."/>
            <person name="Amann R."/>
            <person name="Reinhardt R."/>
        </authorList>
    </citation>
    <scope>NUCLEOTIDE SEQUENCE [LARGE SCALE GENOMIC DNA]</scope>
    <source>
        <strain evidence="3">DSM 10527 / NCIMB 13988 / SH1</strain>
    </source>
</reference>
<dbReference type="Pfam" id="PF00595">
    <property type="entry name" value="PDZ"/>
    <property type="match status" value="1"/>
</dbReference>
<dbReference type="PROSITE" id="PS50106">
    <property type="entry name" value="PDZ"/>
    <property type="match status" value="1"/>
</dbReference>
<dbReference type="OrthoDB" id="251597at2"/>
<dbReference type="EC" id="3.4.21.-" evidence="2"/>
<dbReference type="InParanoid" id="Q7UYZ1"/>
<name>Q7UYZ1_RHOBA</name>
<accession>Q7UYZ1</accession>
<dbReference type="InterPro" id="IPR001478">
    <property type="entry name" value="PDZ"/>
</dbReference>
<dbReference type="Gene3D" id="2.30.42.10">
    <property type="match status" value="1"/>
</dbReference>
<protein>
    <submittedName>
        <fullName evidence="2">Probable serine protease HtrA</fullName>
        <ecNumber evidence="2">3.4.21.-</ecNumber>
    </submittedName>
</protein>
<dbReference type="GO" id="GO:0006508">
    <property type="term" value="P:proteolysis"/>
    <property type="evidence" value="ECO:0007669"/>
    <property type="project" value="UniProtKB-KW"/>
</dbReference>
<keyword evidence="2" id="KW-0645">Protease</keyword>
<dbReference type="PATRIC" id="fig|243090.15.peg.146"/>
<evidence type="ECO:0000259" key="1">
    <source>
        <dbReference type="PROSITE" id="PS50106"/>
    </source>
</evidence>
<proteinExistence type="predicted"/>
<gene>
    <name evidence="2" type="primary">htrA</name>
    <name evidence="2" type="ordered locus">RB299</name>
</gene>
<dbReference type="Gene3D" id="1.25.10.10">
    <property type="entry name" value="Leucine-rich Repeat Variant"/>
    <property type="match status" value="1"/>
</dbReference>
<dbReference type="SUPFAM" id="SSF52047">
    <property type="entry name" value="RNI-like"/>
    <property type="match status" value="1"/>
</dbReference>
<dbReference type="EMBL" id="BX294133">
    <property type="protein sequence ID" value="CAD71499.1"/>
    <property type="molecule type" value="Genomic_DNA"/>
</dbReference>
<dbReference type="SMART" id="SM00228">
    <property type="entry name" value="PDZ"/>
    <property type="match status" value="1"/>
</dbReference>
<dbReference type="InterPro" id="IPR011989">
    <property type="entry name" value="ARM-like"/>
</dbReference>
<dbReference type="HOGENOM" id="CLU_650312_0_0_0"/>
<evidence type="ECO:0000313" key="2">
    <source>
        <dbReference type="EMBL" id="CAD71499.1"/>
    </source>
</evidence>
<sequence>MTAEPGTPCPLFQRCHPAPYHAISRPSHPSCGPMRSVSLIHQSTKIAGFLLLSTLASVSHAATPEEIAAQIESLSSDSYLRRENATEALLKAGPAAIDPLVKVLERGDLETTQRAIGILQSIAMARPIIEGESERPKLARLDPDEPDAWETLLSLSTMGGSRGERASMAVEEITHVRRAQTIQTLSLQGAVIGVKEFVYGATSTLQRVVEINEAYQGDDSLLELLRWIDRVEYARIEGPAIREGVLKGITQMPDLKTLSLLYGDINMETMKVIGDLESIDHLEFRYVTLNDEMIDAIAKLPIRVSLTLNGTDASSDRVDRLRQTLPGLKIEYKRGGFLGVRCNDTFNECIIQSVVEDSGAEAAGLRRDDVIIQANGEPVRRFADLQAVINTRDPGQNIHIVYRRLNVEYETDAKLGKLTEPN</sequence>
<dbReference type="GO" id="GO:0008233">
    <property type="term" value="F:peptidase activity"/>
    <property type="evidence" value="ECO:0007669"/>
    <property type="project" value="UniProtKB-KW"/>
</dbReference>
<dbReference type="STRING" id="243090.RB299"/>
<dbReference type="Proteomes" id="UP000001025">
    <property type="component" value="Chromosome"/>
</dbReference>
<dbReference type="eggNOG" id="COG0265">
    <property type="taxonomic scope" value="Bacteria"/>
</dbReference>
<keyword evidence="2" id="KW-0378">Hydrolase</keyword>
<dbReference type="AlphaFoldDB" id="Q7UYZ1"/>